<dbReference type="InterPro" id="IPR005303">
    <property type="entry name" value="MOCOS_middle"/>
</dbReference>
<protein>
    <submittedName>
        <fullName evidence="2">MOSC domain-containing protein</fullName>
    </submittedName>
</protein>
<feature type="domain" description="MOSC" evidence="1">
    <location>
        <begin position="16"/>
        <end position="234"/>
    </location>
</feature>
<dbReference type="Pfam" id="PF03476">
    <property type="entry name" value="MOSC_N"/>
    <property type="match status" value="1"/>
</dbReference>
<dbReference type="PROSITE" id="PS51340">
    <property type="entry name" value="MOSC"/>
    <property type="match status" value="1"/>
</dbReference>
<evidence type="ECO:0000259" key="1">
    <source>
        <dbReference type="PROSITE" id="PS51340"/>
    </source>
</evidence>
<dbReference type="EMBL" id="BAABJP010000037">
    <property type="protein sequence ID" value="GAA5167320.1"/>
    <property type="molecule type" value="Genomic_DNA"/>
</dbReference>
<organism evidence="2 3">
    <name type="scientific">Pseudonocardia eucalypti</name>
    <dbReference type="NCBI Taxonomy" id="648755"/>
    <lineage>
        <taxon>Bacteria</taxon>
        <taxon>Bacillati</taxon>
        <taxon>Actinomycetota</taxon>
        <taxon>Actinomycetes</taxon>
        <taxon>Pseudonocardiales</taxon>
        <taxon>Pseudonocardiaceae</taxon>
        <taxon>Pseudonocardia</taxon>
    </lineage>
</organism>
<keyword evidence="3" id="KW-1185">Reference proteome</keyword>
<dbReference type="Gene3D" id="2.40.33.20">
    <property type="entry name" value="PK beta-barrel domain-like"/>
    <property type="match status" value="1"/>
</dbReference>
<dbReference type="RefSeq" id="WP_185059846.1">
    <property type="nucleotide sequence ID" value="NZ_BAABJP010000037.1"/>
</dbReference>
<comment type="caution">
    <text evidence="2">The sequence shown here is derived from an EMBL/GenBank/DDBJ whole genome shotgun (WGS) entry which is preliminary data.</text>
</comment>
<accession>A0ABP9QU12</accession>
<evidence type="ECO:0000313" key="3">
    <source>
        <dbReference type="Proteomes" id="UP001428817"/>
    </source>
</evidence>
<dbReference type="Pfam" id="PF03473">
    <property type="entry name" value="MOSC"/>
    <property type="match status" value="1"/>
</dbReference>
<sequence length="236" mass="25686">MNPVGTVTVCARYPVKSVQGERPERLRLEPHGVVGDRTWALRTEDGKRGSGKNTDRWARLNHMLEMSARYTGERALLRLPDGRELDLAAPELPGVLSDVVGRPVVLTELGEGPHYDVAPVHLVTSATLDWWSEQGPGAEVAWQRARPNLVVTTPDGAPGRLEDGWIGRRLRVGSTLLEVVAETVRCVMVTQDQLGLGSCSGLLKVLAPHQLSLGVYAEVVRPGEVGLGDEVWLESP</sequence>
<reference evidence="3" key="1">
    <citation type="journal article" date="2019" name="Int. J. Syst. Evol. Microbiol.">
        <title>The Global Catalogue of Microorganisms (GCM) 10K type strain sequencing project: providing services to taxonomists for standard genome sequencing and annotation.</title>
        <authorList>
            <consortium name="The Broad Institute Genomics Platform"/>
            <consortium name="The Broad Institute Genome Sequencing Center for Infectious Disease"/>
            <person name="Wu L."/>
            <person name="Ma J."/>
        </authorList>
    </citation>
    <scope>NUCLEOTIDE SEQUENCE [LARGE SCALE GENOMIC DNA]</scope>
    <source>
        <strain evidence="3">JCM 18303</strain>
    </source>
</reference>
<name>A0ABP9QU12_9PSEU</name>
<proteinExistence type="predicted"/>
<dbReference type="SUPFAM" id="SSF50800">
    <property type="entry name" value="PK beta-barrel domain-like"/>
    <property type="match status" value="1"/>
</dbReference>
<evidence type="ECO:0000313" key="2">
    <source>
        <dbReference type="EMBL" id="GAA5167320.1"/>
    </source>
</evidence>
<dbReference type="InterPro" id="IPR005302">
    <property type="entry name" value="MoCF_Sase_C"/>
</dbReference>
<dbReference type="Proteomes" id="UP001428817">
    <property type="component" value="Unassembled WGS sequence"/>
</dbReference>
<dbReference type="InterPro" id="IPR011037">
    <property type="entry name" value="Pyrv_Knase-like_insert_dom_sf"/>
</dbReference>
<gene>
    <name evidence="2" type="ORF">GCM10023321_59880</name>
</gene>